<keyword evidence="2" id="KW-1185">Reference proteome</keyword>
<proteinExistence type="predicted"/>
<dbReference type="InterPro" id="IPR046628">
    <property type="entry name" value="DUF6740"/>
</dbReference>
<evidence type="ECO:0000313" key="1">
    <source>
        <dbReference type="EMBL" id="KAF4675440.1"/>
    </source>
</evidence>
<name>A0A7J6MW65_PERCH</name>
<comment type="caution">
    <text evidence="1">The sequence shown here is derived from an EMBL/GenBank/DDBJ whole genome shotgun (WGS) entry which is preliminary data.</text>
</comment>
<accession>A0A7J6MW65</accession>
<dbReference type="Pfam" id="PF20525">
    <property type="entry name" value="DUF6740"/>
    <property type="match status" value="1"/>
</dbReference>
<dbReference type="Proteomes" id="UP000591131">
    <property type="component" value="Unassembled WGS sequence"/>
</dbReference>
<organism evidence="1 2">
    <name type="scientific">Perkinsus chesapeaki</name>
    <name type="common">Clam parasite</name>
    <name type="synonym">Perkinsus andrewsi</name>
    <dbReference type="NCBI Taxonomy" id="330153"/>
    <lineage>
        <taxon>Eukaryota</taxon>
        <taxon>Sar</taxon>
        <taxon>Alveolata</taxon>
        <taxon>Perkinsozoa</taxon>
        <taxon>Perkinsea</taxon>
        <taxon>Perkinsida</taxon>
        <taxon>Perkinsidae</taxon>
        <taxon>Perkinsus</taxon>
    </lineage>
</organism>
<gene>
    <name evidence="1" type="ORF">FOL47_007748</name>
</gene>
<dbReference type="EMBL" id="JAAPAO010000047">
    <property type="protein sequence ID" value="KAF4675440.1"/>
    <property type="molecule type" value="Genomic_DNA"/>
</dbReference>
<dbReference type="AlphaFoldDB" id="A0A7J6MW65"/>
<evidence type="ECO:0000313" key="2">
    <source>
        <dbReference type="Proteomes" id="UP000591131"/>
    </source>
</evidence>
<protein>
    <submittedName>
        <fullName evidence="1">Uncharacterized protein</fullName>
    </submittedName>
</protein>
<sequence length="533" mass="58352">MRLSSFIITLGRYVSAEGFAGGAQHYEFITEVRQHCVQDAVDAHDNLIPCKESRKAETLGMTLPGMEDGILTTRSHTIVTADGEVAVEAHPSHPYQYFMNIKTADSYRVEHLVGGRSYLVGEIATHPRVAPTFGGSATLEEDEWTFDESRCAGNTCEDVWTKDSLVEPGTPNGIHFTAMYSSNLMPNKWTLYMNHYDYTPLRIVASNDMHEGTVHQEVIFKRFHKHSGHLSVLEARERLLDIYQTKSDARGLSPVEAGGLAGHTHHFRSQLLHGMIPEISRLPSVLSDWHQINDSTGVATIRYDIIEPGSAADLYFSALEDRRVLNEVMDFEYPKGCAKKNISDHYCLSVDANETVAEDQFSLEAGITIPDVHHPADTATLKLHAILGLKNDNGLALDFSLEAQGCAVVWQGGVVVSLAVTACLSAHATGHDLLDPATRTFSGAITVSIIFHLKIPKWHVPAAVQVDGTIGCSAHPSNNITAFGRLGVTVSVPHAGASMIFDLAAATTDHKANRWEFASGVSLSAPYNFLDFY</sequence>
<reference evidence="1 2" key="1">
    <citation type="submission" date="2020-04" db="EMBL/GenBank/DDBJ databases">
        <title>Perkinsus chesapeaki whole genome sequence.</title>
        <authorList>
            <person name="Bogema D.R."/>
        </authorList>
    </citation>
    <scope>NUCLEOTIDE SEQUENCE [LARGE SCALE GENOMIC DNA]</scope>
    <source>
        <strain evidence="1">ATCC PRA-425</strain>
    </source>
</reference>
<dbReference type="OrthoDB" id="10347005at2759"/>